<comment type="similarity">
    <text evidence="5">Belongs to the laat-1 family.</text>
</comment>
<evidence type="ECO:0000256" key="4">
    <source>
        <dbReference type="ARBA" id="ARBA00023136"/>
    </source>
</evidence>
<evidence type="ECO:0000256" key="1">
    <source>
        <dbReference type="ARBA" id="ARBA00004141"/>
    </source>
</evidence>
<evidence type="ECO:0000256" key="7">
    <source>
        <dbReference type="SAM" id="Phobius"/>
    </source>
</evidence>
<feature type="transmembrane region" description="Helical" evidence="7">
    <location>
        <begin position="233"/>
        <end position="252"/>
    </location>
</feature>
<feature type="transmembrane region" description="Helical" evidence="7">
    <location>
        <begin position="172"/>
        <end position="192"/>
    </location>
</feature>
<gene>
    <name evidence="8" type="ORF">AMECASPLE_014910</name>
</gene>
<feature type="transmembrane region" description="Helical" evidence="7">
    <location>
        <begin position="204"/>
        <end position="221"/>
    </location>
</feature>
<evidence type="ECO:0000256" key="2">
    <source>
        <dbReference type="ARBA" id="ARBA00022692"/>
    </source>
</evidence>
<dbReference type="InterPro" id="IPR051415">
    <property type="entry name" value="LAAT-1"/>
</dbReference>
<keyword evidence="9" id="KW-1185">Reference proteome</keyword>
<comment type="subcellular location">
    <subcellularLocation>
        <location evidence="1">Membrane</location>
        <topology evidence="1">Multi-pass membrane protein</topology>
    </subcellularLocation>
</comment>
<proteinExistence type="inferred from homology"/>
<evidence type="ECO:0000256" key="6">
    <source>
        <dbReference type="SAM" id="MobiDB-lite"/>
    </source>
</evidence>
<comment type="caution">
    <text evidence="8">The sequence shown here is derived from an EMBL/GenBank/DDBJ whole genome shotgun (WGS) entry which is preliminary data.</text>
</comment>
<evidence type="ECO:0008006" key="10">
    <source>
        <dbReference type="Google" id="ProtNLM"/>
    </source>
</evidence>
<sequence length="281" mass="31222">MFDCVADSLEFELSIAGSEMAISGKAVSLYFEEKLQEMFPDQNFPDSPDPESSDEKEREDVDTEDSEEDFIQPRRKRLKTDEKCLEAKQNGQTMWKGGVFTPSSLGLTDSGNFTSLCPNGSQWVWEGLGECAQDGRDMASVCLGLLSIVCFMVSSLPQYYSSCKKGNMDSALSIWFLLLWLGGDSCNLVGSFLANQLPLQTYTAIYYVLADLLMLAMYTYYKMRHKMAQSRRVLHVVGVSCILGLTAGLTHLPGVGPQPEMISFGFRSRSLLSTTDVTSFK</sequence>
<dbReference type="InterPro" id="IPR006603">
    <property type="entry name" value="PQ-loop_rpt"/>
</dbReference>
<organism evidence="8 9">
    <name type="scientific">Ameca splendens</name>
    <dbReference type="NCBI Taxonomy" id="208324"/>
    <lineage>
        <taxon>Eukaryota</taxon>
        <taxon>Metazoa</taxon>
        <taxon>Chordata</taxon>
        <taxon>Craniata</taxon>
        <taxon>Vertebrata</taxon>
        <taxon>Euteleostomi</taxon>
        <taxon>Actinopterygii</taxon>
        <taxon>Neopterygii</taxon>
        <taxon>Teleostei</taxon>
        <taxon>Neoteleostei</taxon>
        <taxon>Acanthomorphata</taxon>
        <taxon>Ovalentaria</taxon>
        <taxon>Atherinomorphae</taxon>
        <taxon>Cyprinodontiformes</taxon>
        <taxon>Goodeidae</taxon>
        <taxon>Ameca</taxon>
    </lineage>
</organism>
<feature type="compositionally biased region" description="Acidic residues" evidence="6">
    <location>
        <begin position="60"/>
        <end position="70"/>
    </location>
</feature>
<evidence type="ECO:0000256" key="3">
    <source>
        <dbReference type="ARBA" id="ARBA00022989"/>
    </source>
</evidence>
<evidence type="ECO:0000313" key="8">
    <source>
        <dbReference type="EMBL" id="MEQ2291622.1"/>
    </source>
</evidence>
<dbReference type="PANTHER" id="PTHR16201:SF36">
    <property type="entry name" value="LYSOSOMAL AMINO ACID TRANSPORTER 1 HOMOLOG"/>
    <property type="match status" value="1"/>
</dbReference>
<name>A0ABV0YD04_9TELE</name>
<evidence type="ECO:0000313" key="9">
    <source>
        <dbReference type="Proteomes" id="UP001469553"/>
    </source>
</evidence>
<dbReference type="Proteomes" id="UP001469553">
    <property type="component" value="Unassembled WGS sequence"/>
</dbReference>
<feature type="region of interest" description="Disordered" evidence="6">
    <location>
        <begin position="38"/>
        <end position="73"/>
    </location>
</feature>
<evidence type="ECO:0000256" key="5">
    <source>
        <dbReference type="ARBA" id="ARBA00038039"/>
    </source>
</evidence>
<dbReference type="SMART" id="SM00679">
    <property type="entry name" value="CTNS"/>
    <property type="match status" value="1"/>
</dbReference>
<dbReference type="PANTHER" id="PTHR16201">
    <property type="entry name" value="SEVEN TRANSMEMBRANE PROTEIN 1-RELATED"/>
    <property type="match status" value="1"/>
</dbReference>
<keyword evidence="4 7" id="KW-0472">Membrane</keyword>
<dbReference type="Gene3D" id="1.20.1280.290">
    <property type="match status" value="1"/>
</dbReference>
<protein>
    <recommendedName>
        <fullName evidence="10">Solute carrier family 66 member 1</fullName>
    </recommendedName>
</protein>
<keyword evidence="3 7" id="KW-1133">Transmembrane helix</keyword>
<feature type="transmembrane region" description="Helical" evidence="7">
    <location>
        <begin position="138"/>
        <end position="160"/>
    </location>
</feature>
<dbReference type="EMBL" id="JAHRIP010029244">
    <property type="protein sequence ID" value="MEQ2291622.1"/>
    <property type="molecule type" value="Genomic_DNA"/>
</dbReference>
<feature type="non-terminal residue" evidence="8">
    <location>
        <position position="281"/>
    </location>
</feature>
<reference evidence="8 9" key="1">
    <citation type="submission" date="2021-06" db="EMBL/GenBank/DDBJ databases">
        <authorList>
            <person name="Palmer J.M."/>
        </authorList>
    </citation>
    <scope>NUCLEOTIDE SEQUENCE [LARGE SCALE GENOMIC DNA]</scope>
    <source>
        <strain evidence="8 9">AS_MEX2019</strain>
        <tissue evidence="8">Muscle</tissue>
    </source>
</reference>
<accession>A0ABV0YD04</accession>
<keyword evidence="2 7" id="KW-0812">Transmembrane</keyword>
<dbReference type="Pfam" id="PF04193">
    <property type="entry name" value="PQ-loop"/>
    <property type="match status" value="1"/>
</dbReference>